<name>A0AAN2UH88_9LACO</name>
<proteinExistence type="predicted"/>
<evidence type="ECO:0000313" key="4">
    <source>
        <dbReference type="Proteomes" id="UP000199047"/>
    </source>
</evidence>
<sequence length="39" mass="4579">MAQNFTKLRHGVHSDNSTKFDTIKNFITENIFLISYYAI</sequence>
<organism evidence="2 3">
    <name type="scientific">Leuconostoc inhae</name>
    <dbReference type="NCBI Taxonomy" id="178001"/>
    <lineage>
        <taxon>Bacteria</taxon>
        <taxon>Bacillati</taxon>
        <taxon>Bacillota</taxon>
        <taxon>Bacilli</taxon>
        <taxon>Lactobacillales</taxon>
        <taxon>Lactobacillaceae</taxon>
        <taxon>Leuconostoc</taxon>
    </lineage>
</organism>
<evidence type="ECO:0000313" key="2">
    <source>
        <dbReference type="EMBL" id="CUW20736.1"/>
    </source>
</evidence>
<accession>A0AAN2UH88</accession>
<dbReference type="Proteomes" id="UP000199047">
    <property type="component" value="Unassembled WGS sequence"/>
</dbReference>
<protein>
    <submittedName>
        <fullName evidence="2">Uncharacterized protein</fullName>
    </submittedName>
</protein>
<keyword evidence="4" id="KW-1185">Reference proteome</keyword>
<dbReference type="EMBL" id="FBTU01000029">
    <property type="protein sequence ID" value="CUW20736.1"/>
    <property type="molecule type" value="Genomic_DNA"/>
</dbReference>
<dbReference type="AlphaFoldDB" id="A0AAN2UH88"/>
<evidence type="ECO:0000313" key="3">
    <source>
        <dbReference type="Proteomes" id="UP000198868"/>
    </source>
</evidence>
<evidence type="ECO:0000313" key="1">
    <source>
        <dbReference type="EMBL" id="CUW06516.1"/>
    </source>
</evidence>
<comment type="caution">
    <text evidence="2">The sequence shown here is derived from an EMBL/GenBank/DDBJ whole genome shotgun (WGS) entry which is preliminary data.</text>
</comment>
<dbReference type="Proteomes" id="UP000198868">
    <property type="component" value="Unassembled WGS sequence"/>
</dbReference>
<reference evidence="3 4" key="1">
    <citation type="submission" date="2015-12" db="EMBL/GenBank/DDBJ databases">
        <authorList>
            <person name="Andreevskaya M."/>
        </authorList>
    </citation>
    <scope>NUCLEOTIDE SEQUENCE [LARGE SCALE GENOMIC DNA]</scope>
    <source>
        <strain evidence="1 4">KSL4-2</strain>
        <strain evidence="2 3">PL111</strain>
    </source>
</reference>
<gene>
    <name evidence="1" type="ORF">KSL4_0664</name>
    <name evidence="2" type="ORF">PL111_0940</name>
</gene>
<dbReference type="EMBL" id="FBTB01000009">
    <property type="protein sequence ID" value="CUW06516.1"/>
    <property type="molecule type" value="Genomic_DNA"/>
</dbReference>